<gene>
    <name evidence="1" type="ORF">GCM10023196_091400</name>
</gene>
<proteinExistence type="predicted"/>
<evidence type="ECO:0008006" key="3">
    <source>
        <dbReference type="Google" id="ProtNLM"/>
    </source>
</evidence>
<sequence length="266" mass="28443">MERRAAIQILAALAAGATLPPDLVETLRAGLGSPVPESERHSIDAWEQTAYEYASFLWPLPPAEIIGNLGADLADLREAIQRASDDTTRLGLHRISARLAAVMAMALHETGDFLAASRWWRTARRVADVSGDREVGAWICGRQAMMLAQSIGLTDKALKLADEARHLAAGHPNAGAAEAQATSAKVLAGRDATGARRTLDELMETFARLPEAVSQEHTAIWGWPERQLMQNRTAVLLALGDSSAPSSPPFVIARSLICSKAGPASN</sequence>
<accession>A0ABP8UR45</accession>
<organism evidence="1 2">
    <name type="scientific">Actinoallomurus vinaceus</name>
    <dbReference type="NCBI Taxonomy" id="1080074"/>
    <lineage>
        <taxon>Bacteria</taxon>
        <taxon>Bacillati</taxon>
        <taxon>Actinomycetota</taxon>
        <taxon>Actinomycetes</taxon>
        <taxon>Streptosporangiales</taxon>
        <taxon>Thermomonosporaceae</taxon>
        <taxon>Actinoallomurus</taxon>
    </lineage>
</organism>
<keyword evidence="2" id="KW-1185">Reference proteome</keyword>
<evidence type="ECO:0000313" key="1">
    <source>
        <dbReference type="EMBL" id="GAA4637478.1"/>
    </source>
</evidence>
<evidence type="ECO:0000313" key="2">
    <source>
        <dbReference type="Proteomes" id="UP001501442"/>
    </source>
</evidence>
<comment type="caution">
    <text evidence="1">The sequence shown here is derived from an EMBL/GenBank/DDBJ whole genome shotgun (WGS) entry which is preliminary data.</text>
</comment>
<reference evidence="2" key="1">
    <citation type="journal article" date="2019" name="Int. J. Syst. Evol. Microbiol.">
        <title>The Global Catalogue of Microorganisms (GCM) 10K type strain sequencing project: providing services to taxonomists for standard genome sequencing and annotation.</title>
        <authorList>
            <consortium name="The Broad Institute Genomics Platform"/>
            <consortium name="The Broad Institute Genome Sequencing Center for Infectious Disease"/>
            <person name="Wu L."/>
            <person name="Ma J."/>
        </authorList>
    </citation>
    <scope>NUCLEOTIDE SEQUENCE [LARGE SCALE GENOMIC DNA]</scope>
    <source>
        <strain evidence="2">JCM 17939</strain>
    </source>
</reference>
<protein>
    <recommendedName>
        <fullName evidence="3">Transcriptional regulator</fullName>
    </recommendedName>
</protein>
<dbReference type="RefSeq" id="WP_345440571.1">
    <property type="nucleotide sequence ID" value="NZ_BAABHK010000020.1"/>
</dbReference>
<dbReference type="Proteomes" id="UP001501442">
    <property type="component" value="Unassembled WGS sequence"/>
</dbReference>
<dbReference type="EMBL" id="BAABHK010000020">
    <property type="protein sequence ID" value="GAA4637478.1"/>
    <property type="molecule type" value="Genomic_DNA"/>
</dbReference>
<name>A0ABP8UR45_9ACTN</name>